<reference evidence="2" key="1">
    <citation type="submission" date="2016-10" db="EMBL/GenBank/DDBJ databases">
        <authorList>
            <person name="Varghese N."/>
            <person name="Submissions S."/>
        </authorList>
    </citation>
    <scope>NUCLEOTIDE SEQUENCE [LARGE SCALE GENOMIC DNA]</scope>
    <source>
        <strain evidence="2">CGMCC 4.3506</strain>
    </source>
</reference>
<dbReference type="RefSeq" id="WP_090055058.1">
    <property type="nucleotide sequence ID" value="NZ_FNCC01000014.1"/>
</dbReference>
<dbReference type="EMBL" id="FNCC01000014">
    <property type="protein sequence ID" value="SDG99286.1"/>
    <property type="molecule type" value="Genomic_DNA"/>
</dbReference>
<gene>
    <name evidence="1" type="ORF">SAMN05216553_114115</name>
</gene>
<accession>A0A1G7YSQ6</accession>
<proteinExistence type="predicted"/>
<protein>
    <submittedName>
        <fullName evidence="1">Uncharacterized protein</fullName>
    </submittedName>
</protein>
<evidence type="ECO:0000313" key="1">
    <source>
        <dbReference type="EMBL" id="SDG99286.1"/>
    </source>
</evidence>
<evidence type="ECO:0000313" key="2">
    <source>
        <dbReference type="Proteomes" id="UP000199623"/>
    </source>
</evidence>
<organism evidence="1 2">
    <name type="scientific">Lentzea fradiae</name>
    <dbReference type="NCBI Taxonomy" id="200378"/>
    <lineage>
        <taxon>Bacteria</taxon>
        <taxon>Bacillati</taxon>
        <taxon>Actinomycetota</taxon>
        <taxon>Actinomycetes</taxon>
        <taxon>Pseudonocardiales</taxon>
        <taxon>Pseudonocardiaceae</taxon>
        <taxon>Lentzea</taxon>
    </lineage>
</organism>
<dbReference type="Proteomes" id="UP000199623">
    <property type="component" value="Unassembled WGS sequence"/>
</dbReference>
<sequence length="105" mass="11396">MSDALEVFLKVAGDTRVSWRAIGLAGRGISAVAAGAAWMIDEGKRSLSGDELADLMIAQIDVIDAVVEAWRAFDEDEISSGELEERLEDAVPKMEVWFLPSSRGK</sequence>
<dbReference type="STRING" id="200378.SAMN05216553_114115"/>
<keyword evidence="2" id="KW-1185">Reference proteome</keyword>
<dbReference type="AlphaFoldDB" id="A0A1G7YSQ6"/>
<dbReference type="OrthoDB" id="4220811at2"/>
<name>A0A1G7YSQ6_9PSEU</name>